<dbReference type="InterPro" id="IPR017871">
    <property type="entry name" value="ABC_transporter-like_CS"/>
</dbReference>
<evidence type="ECO:0000256" key="3">
    <source>
        <dbReference type="ARBA" id="ARBA00022448"/>
    </source>
</evidence>
<dbReference type="GO" id="GO:0005324">
    <property type="term" value="F:long-chain fatty acid transmembrane transporter activity"/>
    <property type="evidence" value="ECO:0007669"/>
    <property type="project" value="TreeGrafter"/>
</dbReference>
<proteinExistence type="inferred from homology"/>
<dbReference type="Pfam" id="PF06472">
    <property type="entry name" value="ABC_membrane_2"/>
    <property type="match status" value="1"/>
</dbReference>
<evidence type="ECO:0000256" key="12">
    <source>
        <dbReference type="SAM" id="Phobius"/>
    </source>
</evidence>
<keyword evidence="7" id="KW-0067">ATP-binding</keyword>
<dbReference type="PROSITE" id="PS50893">
    <property type="entry name" value="ABC_TRANSPORTER_2"/>
    <property type="match status" value="1"/>
</dbReference>
<keyword evidence="6" id="KW-0378">Hydrolase</keyword>
<dbReference type="InterPro" id="IPR011527">
    <property type="entry name" value="ABC1_TM_dom"/>
</dbReference>
<dbReference type="PANTHER" id="PTHR11384">
    <property type="entry name" value="ATP-BINDING CASSETTE, SUB-FAMILY D MEMBER"/>
    <property type="match status" value="1"/>
</dbReference>
<dbReference type="InterPro" id="IPR027417">
    <property type="entry name" value="P-loop_NTPase"/>
</dbReference>
<evidence type="ECO:0000256" key="8">
    <source>
        <dbReference type="ARBA" id="ARBA00022967"/>
    </source>
</evidence>
<evidence type="ECO:0000313" key="16">
    <source>
        <dbReference type="Proteomes" id="UP000472260"/>
    </source>
</evidence>
<evidence type="ECO:0000313" key="15">
    <source>
        <dbReference type="Ensembl" id="ENSSANP00000094806.1"/>
    </source>
</evidence>
<feature type="domain" description="ABC transmembrane type-1" evidence="14">
    <location>
        <begin position="66"/>
        <end position="302"/>
    </location>
</feature>
<dbReference type="CDD" id="cd03223">
    <property type="entry name" value="ABCD_peroxisomal_ALDP"/>
    <property type="match status" value="1"/>
</dbReference>
<evidence type="ECO:0000259" key="13">
    <source>
        <dbReference type="PROSITE" id="PS50893"/>
    </source>
</evidence>
<dbReference type="InterPro" id="IPR036640">
    <property type="entry name" value="ABC1_TM_sf"/>
</dbReference>
<keyword evidence="8" id="KW-1278">Translocase</keyword>
<reference evidence="15" key="2">
    <citation type="submission" date="2025-09" db="UniProtKB">
        <authorList>
            <consortium name="Ensembl"/>
        </authorList>
    </citation>
    <scope>IDENTIFICATION</scope>
</reference>
<dbReference type="Gene3D" id="3.40.50.300">
    <property type="entry name" value="P-loop containing nucleotide triphosphate hydrolases"/>
    <property type="match status" value="1"/>
</dbReference>
<evidence type="ECO:0000256" key="6">
    <source>
        <dbReference type="ARBA" id="ARBA00022801"/>
    </source>
</evidence>
<dbReference type="Gene3D" id="1.20.1560.10">
    <property type="entry name" value="ABC transporter type 1, transmembrane domain"/>
    <property type="match status" value="1"/>
</dbReference>
<dbReference type="GO" id="GO:0140359">
    <property type="term" value="F:ABC-type transporter activity"/>
    <property type="evidence" value="ECO:0007669"/>
    <property type="project" value="InterPro"/>
</dbReference>
<keyword evidence="3" id="KW-0813">Transport</keyword>
<keyword evidence="5" id="KW-0547">Nucleotide-binding</keyword>
<dbReference type="GO" id="GO:0016887">
    <property type="term" value="F:ATP hydrolysis activity"/>
    <property type="evidence" value="ECO:0007669"/>
    <property type="project" value="InterPro"/>
</dbReference>
<feature type="transmembrane region" description="Helical" evidence="12">
    <location>
        <begin position="101"/>
        <end position="121"/>
    </location>
</feature>
<evidence type="ECO:0000256" key="11">
    <source>
        <dbReference type="ARBA" id="ARBA00023140"/>
    </source>
</evidence>
<evidence type="ECO:0000256" key="10">
    <source>
        <dbReference type="ARBA" id="ARBA00023136"/>
    </source>
</evidence>
<dbReference type="InterPro" id="IPR003439">
    <property type="entry name" value="ABC_transporter-like_ATP-bd"/>
</dbReference>
<feature type="domain" description="ABC transporter" evidence="13">
    <location>
        <begin position="435"/>
        <end position="661"/>
    </location>
</feature>
<dbReference type="Proteomes" id="UP000472260">
    <property type="component" value="Unassembled WGS sequence"/>
</dbReference>
<dbReference type="GO" id="GO:0006635">
    <property type="term" value="P:fatty acid beta-oxidation"/>
    <property type="evidence" value="ECO:0007669"/>
    <property type="project" value="TreeGrafter"/>
</dbReference>
<dbReference type="AlphaFoldDB" id="A0A671SG98"/>
<keyword evidence="4 12" id="KW-0812">Transmembrane</keyword>
<organism evidence="15 16">
    <name type="scientific">Sinocyclocheilus anshuiensis</name>
    <dbReference type="NCBI Taxonomy" id="1608454"/>
    <lineage>
        <taxon>Eukaryota</taxon>
        <taxon>Metazoa</taxon>
        <taxon>Chordata</taxon>
        <taxon>Craniata</taxon>
        <taxon>Vertebrata</taxon>
        <taxon>Euteleostomi</taxon>
        <taxon>Actinopterygii</taxon>
        <taxon>Neopterygii</taxon>
        <taxon>Teleostei</taxon>
        <taxon>Ostariophysi</taxon>
        <taxon>Cypriniformes</taxon>
        <taxon>Cyprinidae</taxon>
        <taxon>Cyprininae</taxon>
        <taxon>Sinocyclocheilus</taxon>
    </lineage>
</organism>
<dbReference type="InterPro" id="IPR003593">
    <property type="entry name" value="AAA+_ATPase"/>
</dbReference>
<gene>
    <name evidence="15" type="primary">LOC107689245</name>
</gene>
<name>A0A671SG98_9TELE</name>
<evidence type="ECO:0000256" key="2">
    <source>
        <dbReference type="ARBA" id="ARBA00008575"/>
    </source>
</evidence>
<dbReference type="GO" id="GO:0015910">
    <property type="term" value="P:long-chain fatty acid import into peroxisome"/>
    <property type="evidence" value="ECO:0007669"/>
    <property type="project" value="TreeGrafter"/>
</dbReference>
<dbReference type="Ensembl" id="ENSSANT00000100673.1">
    <property type="protein sequence ID" value="ENSSANP00000094806.1"/>
    <property type="gene ID" value="ENSSANG00000046568.1"/>
</dbReference>
<dbReference type="PROSITE" id="PS00211">
    <property type="entry name" value="ABC_TRANSPORTER_1"/>
    <property type="match status" value="1"/>
</dbReference>
<dbReference type="SUPFAM" id="SSF52540">
    <property type="entry name" value="P-loop containing nucleoside triphosphate hydrolases"/>
    <property type="match status" value="1"/>
</dbReference>
<accession>A0A671SG98</accession>
<keyword evidence="16" id="KW-1185">Reference proteome</keyword>
<protein>
    <submittedName>
        <fullName evidence="15">ATP-binding cassette sub-family D member 2-like</fullName>
    </submittedName>
</protein>
<sequence>LLVLFTPVKRAVFLAAAAYGAKTLYSIICKQINQRKTTKNNVLELVQIVFPRFVTKELGLLCLHSLALVSRTFLSIYVAGLDGKIVKTMVEKQPRSFMIKLMKWLLIAIPATFVNSAIRYLECKLALAFRTRLVDHAYKTYFTDQTYYKVSNMDGRLANPDQSLTEDVMMFSQSIAHLYSNLTKPILDVILTSYTLIQTARSRGANATGPTLLAGLVVFATAKVLRACSPRFGKLVAEEAHRKGYLRYVHSRIIANAEEIAFYRGHTVEMRQLQKCYSALAEQMNLILSKRLWYIMIEQFLMKYVWSGSGLVMVAVPIITATGFADNKLADGQTQVLVSERTEAFTTARNLLASGADAIERIMSSYKEVTELAGYTARVHNMFLVFDQVQRGIYKRSSAIATAGEMISGDDNRPEMHIDGPLEIKGKVIDVDKGIVCENVPIITPNGDVVVSSLNFKVEEGMHLLITGPNGCGKSSLFRILSGLWPVYGGLLYKPSPEHMFYIPQRPYMSIGTLRDQVIYPDSLDDMHDKGYRDKDLEVILDIVNLNHIVTREGGWDAELDWKDVLSGGEKQRMGMARMFYHKPKYALLDECTSAVSIDVEGKIFQAAKDAGISLLSITHRPSLWKYHTHLLQFDGEGGWRFEQLDTATRLSLTEEKQRLESQLAGIPKMQLRLNELCKILGEDSVLKTVENKDED</sequence>
<dbReference type="GO" id="GO:0005524">
    <property type="term" value="F:ATP binding"/>
    <property type="evidence" value="ECO:0007669"/>
    <property type="project" value="UniProtKB-KW"/>
</dbReference>
<keyword evidence="10 12" id="KW-0472">Membrane</keyword>
<dbReference type="SMART" id="SM00382">
    <property type="entry name" value="AAA"/>
    <property type="match status" value="1"/>
</dbReference>
<dbReference type="FunFam" id="3.40.50.300:FF:000800">
    <property type="entry name" value="ATP-binding cassette sub-family D member 1"/>
    <property type="match status" value="1"/>
</dbReference>
<evidence type="ECO:0000256" key="9">
    <source>
        <dbReference type="ARBA" id="ARBA00022989"/>
    </source>
</evidence>
<comment type="similarity">
    <text evidence="2">Belongs to the ABC transporter superfamily. ABCD family. Peroxisomal fatty acyl CoA transporter (TC 3.A.1.203) subfamily.</text>
</comment>
<dbReference type="Pfam" id="PF00005">
    <property type="entry name" value="ABC_tran"/>
    <property type="match status" value="1"/>
</dbReference>
<evidence type="ECO:0000259" key="14">
    <source>
        <dbReference type="PROSITE" id="PS50929"/>
    </source>
</evidence>
<dbReference type="GO" id="GO:0042760">
    <property type="term" value="P:very long-chain fatty acid catabolic process"/>
    <property type="evidence" value="ECO:0007669"/>
    <property type="project" value="TreeGrafter"/>
</dbReference>
<keyword evidence="9 12" id="KW-1133">Transmembrane helix</keyword>
<evidence type="ECO:0000256" key="5">
    <source>
        <dbReference type="ARBA" id="ARBA00022741"/>
    </source>
</evidence>
<dbReference type="PANTHER" id="PTHR11384:SF68">
    <property type="entry name" value="ATP-BINDING CASSETTE SUB-FAMILY D MEMBER 2-RELATED"/>
    <property type="match status" value="1"/>
</dbReference>
<feature type="transmembrane region" description="Helical" evidence="12">
    <location>
        <begin position="58"/>
        <end position="80"/>
    </location>
</feature>
<dbReference type="GO" id="GO:0007031">
    <property type="term" value="P:peroxisome organization"/>
    <property type="evidence" value="ECO:0007669"/>
    <property type="project" value="TreeGrafter"/>
</dbReference>
<comment type="subcellular location">
    <subcellularLocation>
        <location evidence="1">Peroxisome membrane</location>
        <topology evidence="1">Multi-pass membrane protein</topology>
    </subcellularLocation>
</comment>
<evidence type="ECO:0000256" key="7">
    <source>
        <dbReference type="ARBA" id="ARBA00022840"/>
    </source>
</evidence>
<dbReference type="GO" id="GO:0005778">
    <property type="term" value="C:peroxisomal membrane"/>
    <property type="evidence" value="ECO:0007669"/>
    <property type="project" value="UniProtKB-SubCell"/>
</dbReference>
<reference evidence="15" key="1">
    <citation type="submission" date="2025-08" db="UniProtKB">
        <authorList>
            <consortium name="Ensembl"/>
        </authorList>
    </citation>
    <scope>IDENTIFICATION</scope>
</reference>
<evidence type="ECO:0000256" key="4">
    <source>
        <dbReference type="ARBA" id="ARBA00022692"/>
    </source>
</evidence>
<dbReference type="PROSITE" id="PS50929">
    <property type="entry name" value="ABC_TM1F"/>
    <property type="match status" value="1"/>
</dbReference>
<keyword evidence="11" id="KW-0576">Peroxisome</keyword>
<evidence type="ECO:0000256" key="1">
    <source>
        <dbReference type="ARBA" id="ARBA00004585"/>
    </source>
</evidence>
<dbReference type="InterPro" id="IPR050835">
    <property type="entry name" value="ABC_transporter_sub-D"/>
</dbReference>